<feature type="transmembrane region" description="Helical" evidence="1">
    <location>
        <begin position="229"/>
        <end position="249"/>
    </location>
</feature>
<keyword evidence="1" id="KW-0812">Transmembrane</keyword>
<sequence>MEALNPLQAPIHYKSLSIFFGYLGLIILLFLICCHTIYVRYQARQKNNDWENGWRRAQFFLFTFLTALSIGMTWFYMISLFFYSYDSWANSPDGLVYSNVELPLLVRIGLWLKKTYLFQEAWEAVSENPTRVWWSGQIFGWTIGWGLFLGIAGRRYRIPRVWIYMLIGQCVSIAFAANLFFATITVSQRPNEKDISFKWYPPLLYELLPVVLSLVDALAVPIFAYEKDFMFVLLIPHILVFVPCLLGPIDSSKGNKEPGLTATQRYTAFLQWVAAASVAIQGYFTLLVVQDIGTDVPYSEVIRQLLDAIYVHPACSSVSWDVIICTVSAFSWALVHGFKPSRMLGGQ</sequence>
<evidence type="ECO:0000256" key="1">
    <source>
        <dbReference type="SAM" id="Phobius"/>
    </source>
</evidence>
<feature type="transmembrane region" description="Helical" evidence="1">
    <location>
        <begin position="163"/>
        <end position="182"/>
    </location>
</feature>
<gene>
    <name evidence="2" type="ORF">N7456_013050</name>
</gene>
<accession>A0A9W9JW06</accession>
<evidence type="ECO:0000313" key="3">
    <source>
        <dbReference type="Proteomes" id="UP001149165"/>
    </source>
</evidence>
<comment type="caution">
    <text evidence="2">The sequence shown here is derived from an EMBL/GenBank/DDBJ whole genome shotgun (WGS) entry which is preliminary data.</text>
</comment>
<keyword evidence="1" id="KW-1133">Transmembrane helix</keyword>
<organism evidence="2 3">
    <name type="scientific">Penicillium angulare</name>
    <dbReference type="NCBI Taxonomy" id="116970"/>
    <lineage>
        <taxon>Eukaryota</taxon>
        <taxon>Fungi</taxon>
        <taxon>Dikarya</taxon>
        <taxon>Ascomycota</taxon>
        <taxon>Pezizomycotina</taxon>
        <taxon>Eurotiomycetes</taxon>
        <taxon>Eurotiomycetidae</taxon>
        <taxon>Eurotiales</taxon>
        <taxon>Aspergillaceae</taxon>
        <taxon>Penicillium</taxon>
    </lineage>
</organism>
<dbReference type="Proteomes" id="UP001149165">
    <property type="component" value="Unassembled WGS sequence"/>
</dbReference>
<reference evidence="2" key="1">
    <citation type="submission" date="2022-11" db="EMBL/GenBank/DDBJ databases">
        <authorList>
            <person name="Petersen C."/>
        </authorList>
    </citation>
    <scope>NUCLEOTIDE SEQUENCE</scope>
    <source>
        <strain evidence="2">IBT 30069</strain>
    </source>
</reference>
<dbReference type="OrthoDB" id="2126185at2759"/>
<proteinExistence type="predicted"/>
<protein>
    <submittedName>
        <fullName evidence="2">Uncharacterized protein</fullName>
    </submittedName>
</protein>
<dbReference type="AlphaFoldDB" id="A0A9W9JW06"/>
<feature type="transmembrane region" description="Helical" evidence="1">
    <location>
        <begin position="269"/>
        <end position="289"/>
    </location>
</feature>
<feature type="transmembrane region" description="Helical" evidence="1">
    <location>
        <begin position="203"/>
        <end position="223"/>
    </location>
</feature>
<evidence type="ECO:0000313" key="2">
    <source>
        <dbReference type="EMBL" id="KAJ5083623.1"/>
    </source>
</evidence>
<name>A0A9W9JW06_9EURO</name>
<feature type="transmembrane region" description="Helical" evidence="1">
    <location>
        <begin position="59"/>
        <end position="83"/>
    </location>
</feature>
<feature type="transmembrane region" description="Helical" evidence="1">
    <location>
        <begin position="132"/>
        <end position="151"/>
    </location>
</feature>
<feature type="transmembrane region" description="Helical" evidence="1">
    <location>
        <begin position="20"/>
        <end position="39"/>
    </location>
</feature>
<keyword evidence="3" id="KW-1185">Reference proteome</keyword>
<reference evidence="2" key="2">
    <citation type="journal article" date="2023" name="IMA Fungus">
        <title>Comparative genomic study of the Penicillium genus elucidates a diverse pangenome and 15 lateral gene transfer events.</title>
        <authorList>
            <person name="Petersen C."/>
            <person name="Sorensen T."/>
            <person name="Nielsen M.R."/>
            <person name="Sondergaard T.E."/>
            <person name="Sorensen J.L."/>
            <person name="Fitzpatrick D.A."/>
            <person name="Frisvad J.C."/>
            <person name="Nielsen K.L."/>
        </authorList>
    </citation>
    <scope>NUCLEOTIDE SEQUENCE</scope>
    <source>
        <strain evidence="2">IBT 30069</strain>
    </source>
</reference>
<dbReference type="EMBL" id="JAPQKH010000008">
    <property type="protein sequence ID" value="KAJ5083623.1"/>
    <property type="molecule type" value="Genomic_DNA"/>
</dbReference>
<keyword evidence="1" id="KW-0472">Membrane</keyword>